<organism evidence="2 3">
    <name type="scientific">Butyricicoccus pullicaecorum</name>
    <dbReference type="NCBI Taxonomy" id="501571"/>
    <lineage>
        <taxon>Bacteria</taxon>
        <taxon>Bacillati</taxon>
        <taxon>Bacillota</taxon>
        <taxon>Clostridia</taxon>
        <taxon>Eubacteriales</taxon>
        <taxon>Butyricicoccaceae</taxon>
        <taxon>Butyricicoccus</taxon>
    </lineage>
</organism>
<dbReference type="InterPro" id="IPR045375">
    <property type="entry name" value="Put_radical_SAM-like_N"/>
</dbReference>
<evidence type="ECO:0000313" key="2">
    <source>
        <dbReference type="EMBL" id="OUP52593.1"/>
    </source>
</evidence>
<dbReference type="Proteomes" id="UP000195897">
    <property type="component" value="Unassembled WGS sequence"/>
</dbReference>
<dbReference type="SUPFAM" id="SSF102114">
    <property type="entry name" value="Radical SAM enzymes"/>
    <property type="match status" value="1"/>
</dbReference>
<dbReference type="Pfam" id="PF17820">
    <property type="entry name" value="PDZ_6"/>
    <property type="match status" value="1"/>
</dbReference>
<dbReference type="PROSITE" id="PS50106">
    <property type="entry name" value="PDZ"/>
    <property type="match status" value="1"/>
</dbReference>
<dbReference type="InterPro" id="IPR007549">
    <property type="entry name" value="DUF512"/>
</dbReference>
<sequence>MASKIVSVDPGSPAERAGICAGETLLMIDGAAVRDVLDYKFYGYDARLTLELLDENGQTRTVSVRKQEGEPLGLNFEHYLMDKMKRCSNKCVFCFIDQLPKGMRETLYVKDDDARMSFLLGNYISMTNLSEADVDRILRMHISPVNISVQTTNPELRVKMLQNPKAGEALKLLPRFAEGGITMNCQLVICEGLNDGDELRRSLADLEALYPAVNSISVVPFGMTDHRDGLYPLKPMTYEGACEMLDIVESFAAKCLEKHGTRLVWCGDEVYLKAGRPLPDADYYEDFTQFENGIGMLSLFSEEFRLALSDYEGQSARPCCIATGMAAAPTMTALIDEARRVCDNLTVPVYAIQNDFFGHGVTVAGLITGQDLVAQLKGKDLGERVLISANMLRDGGDVFLDDMTLAQASEALGVPVQTVEIDGGALVDQIFAQ</sequence>
<dbReference type="AlphaFoldDB" id="A0A1Y4L764"/>
<dbReference type="InterPro" id="IPR001478">
    <property type="entry name" value="PDZ"/>
</dbReference>
<dbReference type="Gene3D" id="2.30.42.10">
    <property type="match status" value="1"/>
</dbReference>
<comment type="caution">
    <text evidence="2">The sequence shown here is derived from an EMBL/GenBank/DDBJ whole genome shotgun (WGS) entry which is preliminary data.</text>
</comment>
<name>A0A1Y4L764_9FIRM</name>
<dbReference type="Pfam" id="PF04459">
    <property type="entry name" value="DUF512"/>
    <property type="match status" value="1"/>
</dbReference>
<dbReference type="InterPro" id="IPR041489">
    <property type="entry name" value="PDZ_6"/>
</dbReference>
<dbReference type="Pfam" id="PF19238">
    <property type="entry name" value="Radical_SAM_2"/>
    <property type="match status" value="1"/>
</dbReference>
<proteinExistence type="predicted"/>
<gene>
    <name evidence="2" type="ORF">B5F17_08905</name>
</gene>
<dbReference type="EMBL" id="NFKK01000009">
    <property type="protein sequence ID" value="OUP52593.1"/>
    <property type="molecule type" value="Genomic_DNA"/>
</dbReference>
<evidence type="ECO:0000259" key="1">
    <source>
        <dbReference type="PROSITE" id="PS50106"/>
    </source>
</evidence>
<dbReference type="InterPro" id="IPR036034">
    <property type="entry name" value="PDZ_sf"/>
</dbReference>
<accession>A0A1Y4L764</accession>
<evidence type="ECO:0000313" key="3">
    <source>
        <dbReference type="Proteomes" id="UP000195897"/>
    </source>
</evidence>
<reference evidence="3" key="1">
    <citation type="submission" date="2017-04" db="EMBL/GenBank/DDBJ databases">
        <title>Function of individual gut microbiota members based on whole genome sequencing of pure cultures obtained from chicken caecum.</title>
        <authorList>
            <person name="Medvecky M."/>
            <person name="Cejkova D."/>
            <person name="Polansky O."/>
            <person name="Karasova D."/>
            <person name="Kubasova T."/>
            <person name="Cizek A."/>
            <person name="Rychlik I."/>
        </authorList>
    </citation>
    <scope>NUCLEOTIDE SEQUENCE [LARGE SCALE GENOMIC DNA]</scope>
    <source>
        <strain evidence="3">An180</strain>
    </source>
</reference>
<dbReference type="InterPro" id="IPR058240">
    <property type="entry name" value="rSAM_sf"/>
</dbReference>
<feature type="domain" description="PDZ" evidence="1">
    <location>
        <begin position="1"/>
        <end position="68"/>
    </location>
</feature>
<protein>
    <submittedName>
        <fullName evidence="2">Fe/S oxidoreductase</fullName>
    </submittedName>
</protein>
<dbReference type="SUPFAM" id="SSF50156">
    <property type="entry name" value="PDZ domain-like"/>
    <property type="match status" value="1"/>
</dbReference>
<dbReference type="RefSeq" id="WP_087373153.1">
    <property type="nucleotide sequence ID" value="NZ_NFKK01000009.1"/>
</dbReference>